<dbReference type="EMBL" id="STGW01000019">
    <property type="protein sequence ID" value="THV08976.1"/>
    <property type="molecule type" value="Genomic_DNA"/>
</dbReference>
<protein>
    <submittedName>
        <fullName evidence="1">Uncharacterized protein</fullName>
    </submittedName>
</protein>
<organism evidence="1 2">
    <name type="scientific">Nocardioides caeni</name>
    <dbReference type="NCBI Taxonomy" id="574700"/>
    <lineage>
        <taxon>Bacteria</taxon>
        <taxon>Bacillati</taxon>
        <taxon>Actinomycetota</taxon>
        <taxon>Actinomycetes</taxon>
        <taxon>Propionibacteriales</taxon>
        <taxon>Nocardioidaceae</taxon>
        <taxon>Nocardioides</taxon>
    </lineage>
</organism>
<keyword evidence="2" id="KW-1185">Reference proteome</keyword>
<dbReference type="OrthoDB" id="3759972at2"/>
<name>A0A4V4HJ39_9ACTN</name>
<reference evidence="1 2" key="1">
    <citation type="journal article" date="2009" name="Int. J. Syst. Evol. Microbiol.">
        <title>Nocardioides caeni sp. nov., isolated from wastewater.</title>
        <authorList>
            <person name="Yoon J.H."/>
            <person name="Kang S.J."/>
            <person name="Park S."/>
            <person name="Kim W."/>
            <person name="Oh T.K."/>
        </authorList>
    </citation>
    <scope>NUCLEOTIDE SEQUENCE [LARGE SCALE GENOMIC DNA]</scope>
    <source>
        <strain evidence="1 2">DSM 23134</strain>
    </source>
</reference>
<evidence type="ECO:0000313" key="2">
    <source>
        <dbReference type="Proteomes" id="UP000307087"/>
    </source>
</evidence>
<dbReference type="AlphaFoldDB" id="A0A4V4HJ39"/>
<proteinExistence type="predicted"/>
<comment type="caution">
    <text evidence="1">The sequence shown here is derived from an EMBL/GenBank/DDBJ whole genome shotgun (WGS) entry which is preliminary data.</text>
</comment>
<dbReference type="Proteomes" id="UP000307087">
    <property type="component" value="Unassembled WGS sequence"/>
</dbReference>
<accession>A0A4V4HJ39</accession>
<evidence type="ECO:0000313" key="1">
    <source>
        <dbReference type="EMBL" id="THV08976.1"/>
    </source>
</evidence>
<dbReference type="RefSeq" id="WP_136564287.1">
    <property type="nucleotide sequence ID" value="NZ_BAABLS010000006.1"/>
</dbReference>
<sequence length="512" mass="53854">MFKKLKQIGQALSPDAIRQGLAASQQAMANGGQLTEEQLAASTPEQRATYEEAMARAAQATDDAIAAETGRRALLGPAGEHLYGPLPSAERLTTVDFGADFKQALRASFGRGSAPAPPAPAVSGHPAEQAAHELAQREEARTPYLAEGRSPVVLTRIATDRKRAVEELCAWLGTSGLAGRPDLVYGDARVPDHVPGGFGIGNAAVVEWEIAHAATATLPPAPPAEVAGFDARVTWAARRPGEPSVLDEDLGVELFRQADLGPEQCLGIARQIAVDAQSGGDESSTPHVLVGVTGVLALHPAGTAAGALARMQAAAPLQVVPAADVHVTVLNWGAIRKVVAPRGDKRPIIPSPFPYLPLTGSELLASYLSIVGVRPADCYSAQVTQDQPSNIIGGTAHVTTTGAEKEPAADGEMRKRFRGGSRIVVVHRDAPDYVAGRERWAAYEREVLQSQLHVGVALREPVSAQSALDRGLLGSITRAAEVVGDVVTGYGWDTTTFDKIPHHRYCWPPVGG</sequence>
<gene>
    <name evidence="1" type="ORF">E9934_17975</name>
</gene>